<evidence type="ECO:0000256" key="4">
    <source>
        <dbReference type="ARBA" id="ARBA00022825"/>
    </source>
</evidence>
<dbReference type="PANTHER" id="PTHR43806">
    <property type="entry name" value="PEPTIDASE S8"/>
    <property type="match status" value="1"/>
</dbReference>
<dbReference type="Pfam" id="PF00082">
    <property type="entry name" value="Peptidase_S8"/>
    <property type="match status" value="1"/>
</dbReference>
<keyword evidence="4 5" id="KW-0720">Serine protease</keyword>
<dbReference type="InterPro" id="IPR022398">
    <property type="entry name" value="Peptidase_S8_His-AS"/>
</dbReference>
<feature type="region of interest" description="Disordered" evidence="7">
    <location>
        <begin position="391"/>
        <end position="410"/>
    </location>
</feature>
<evidence type="ECO:0000256" key="8">
    <source>
        <dbReference type="SAM" id="SignalP"/>
    </source>
</evidence>
<dbReference type="Gene3D" id="3.40.50.200">
    <property type="entry name" value="Peptidase S8/S53 domain"/>
    <property type="match status" value="1"/>
</dbReference>
<dbReference type="InterPro" id="IPR023828">
    <property type="entry name" value="Peptidase_S8_Ser-AS"/>
</dbReference>
<keyword evidence="3 5" id="KW-0378">Hydrolase</keyword>
<evidence type="ECO:0000259" key="10">
    <source>
        <dbReference type="Pfam" id="PF05922"/>
    </source>
</evidence>
<dbReference type="InterPro" id="IPR010259">
    <property type="entry name" value="S8pro/Inhibitor_I9"/>
</dbReference>
<feature type="signal peptide" evidence="8">
    <location>
        <begin position="1"/>
        <end position="39"/>
    </location>
</feature>
<proteinExistence type="inferred from homology"/>
<dbReference type="Gene3D" id="3.30.70.80">
    <property type="entry name" value="Peptidase S8 propeptide/proteinase inhibitor I9"/>
    <property type="match status" value="1"/>
</dbReference>
<dbReference type="SUPFAM" id="SSF54897">
    <property type="entry name" value="Protease propeptides/inhibitors"/>
    <property type="match status" value="1"/>
</dbReference>
<dbReference type="InterPro" id="IPR000209">
    <property type="entry name" value="Peptidase_S8/S53_dom"/>
</dbReference>
<dbReference type="PRINTS" id="PR00723">
    <property type="entry name" value="SUBTILISIN"/>
</dbReference>
<comment type="caution">
    <text evidence="11">The sequence shown here is derived from an EMBL/GenBank/DDBJ whole genome shotgun (WGS) entry which is preliminary data.</text>
</comment>
<dbReference type="PROSITE" id="PS00137">
    <property type="entry name" value="SUBTILASE_HIS"/>
    <property type="match status" value="1"/>
</dbReference>
<evidence type="ECO:0000256" key="5">
    <source>
        <dbReference type="PROSITE-ProRule" id="PRU01240"/>
    </source>
</evidence>
<dbReference type="PANTHER" id="PTHR43806:SF11">
    <property type="entry name" value="CEREVISIN-RELATED"/>
    <property type="match status" value="1"/>
</dbReference>
<evidence type="ECO:0000313" key="11">
    <source>
        <dbReference type="EMBL" id="NJQ03076.1"/>
    </source>
</evidence>
<dbReference type="Pfam" id="PF05922">
    <property type="entry name" value="Inhibitor_I9"/>
    <property type="match status" value="1"/>
</dbReference>
<keyword evidence="12" id="KW-1185">Reference proteome</keyword>
<feature type="domain" description="Inhibitor I9" evidence="10">
    <location>
        <begin position="81"/>
        <end position="131"/>
    </location>
</feature>
<accession>A0ABX1BZH5</accession>
<evidence type="ECO:0000256" key="6">
    <source>
        <dbReference type="RuleBase" id="RU003355"/>
    </source>
</evidence>
<evidence type="ECO:0000313" key="12">
    <source>
        <dbReference type="Proteomes" id="UP000695264"/>
    </source>
</evidence>
<dbReference type="InterPro" id="IPR015500">
    <property type="entry name" value="Peptidase_S8_subtilisin-rel"/>
</dbReference>
<gene>
    <name evidence="11" type="ORF">HCK00_21685</name>
</gene>
<feature type="compositionally biased region" description="Polar residues" evidence="7">
    <location>
        <begin position="400"/>
        <end position="410"/>
    </location>
</feature>
<dbReference type="InterPro" id="IPR037045">
    <property type="entry name" value="S8pro/Inhibitor_I9_sf"/>
</dbReference>
<evidence type="ECO:0000256" key="2">
    <source>
        <dbReference type="ARBA" id="ARBA00022670"/>
    </source>
</evidence>
<feature type="domain" description="Peptidase S8/S53" evidence="9">
    <location>
        <begin position="164"/>
        <end position="390"/>
    </location>
</feature>
<dbReference type="Proteomes" id="UP000695264">
    <property type="component" value="Unassembled WGS sequence"/>
</dbReference>
<evidence type="ECO:0000256" key="3">
    <source>
        <dbReference type="ARBA" id="ARBA00022801"/>
    </source>
</evidence>
<keyword evidence="8" id="KW-0732">Signal</keyword>
<comment type="similarity">
    <text evidence="1 5 6">Belongs to the peptidase S8 family.</text>
</comment>
<keyword evidence="2 5" id="KW-0645">Protease</keyword>
<dbReference type="PROSITE" id="PS00136">
    <property type="entry name" value="SUBTILASE_ASP"/>
    <property type="match status" value="1"/>
</dbReference>
<dbReference type="InterPro" id="IPR050131">
    <property type="entry name" value="Peptidase_S8_subtilisin-like"/>
</dbReference>
<protein>
    <submittedName>
        <fullName evidence="11">S8 family peptidase</fullName>
    </submittedName>
</protein>
<evidence type="ECO:0000256" key="7">
    <source>
        <dbReference type="SAM" id="MobiDB-lite"/>
    </source>
</evidence>
<dbReference type="PROSITE" id="PS51892">
    <property type="entry name" value="SUBTILASE"/>
    <property type="match status" value="1"/>
</dbReference>
<dbReference type="CDD" id="cd04077">
    <property type="entry name" value="Peptidases_S8_PCSK9_ProteinaseK_like"/>
    <property type="match status" value="1"/>
</dbReference>
<dbReference type="InterPro" id="IPR036852">
    <property type="entry name" value="Peptidase_S8/S53_dom_sf"/>
</dbReference>
<evidence type="ECO:0000259" key="9">
    <source>
        <dbReference type="Pfam" id="PF00082"/>
    </source>
</evidence>
<dbReference type="InterPro" id="IPR023827">
    <property type="entry name" value="Peptidase_S8_Asp-AS"/>
</dbReference>
<name>A0ABX1BZH5_9ACTN</name>
<sequence length="410" mass="40757">MAPSRAPRAVAHGSRISRGALLAAVSATVLLGATLPAHATTGAAAPAGRILDTGSPDAVGGSYIVSLEPASGLTARSAAGEALARKYGAKIDHTYGSALNGYALNLTEGQAKRLAADPRVASVAQNARVRIAETQANPPSWGLDRIDQADLPLDHSYTVPGNGGAGVTAYVIDTGVDTTHPDFGSRAHSGWDFVEGDAVAQDAHGHGTHVAGTVAGTAHGVAKNADVVGVRVLDAEGSGTIAQVIAGIDWVARNARKPAVANMSLGGVLNSQLDTAVRNAVASGVTFTVAAGNNGLPALLFSPARVAEAITVGATDRNDARASFSNWGPGVDVFAPGVDTVSTWPGGGTRTASGTSMASPHAAGVAALHLGEHPDATPAQVETALTSGAAQGKISGAGTGSPNRLLQSGS</sequence>
<dbReference type="PROSITE" id="PS00138">
    <property type="entry name" value="SUBTILASE_SER"/>
    <property type="match status" value="1"/>
</dbReference>
<dbReference type="EMBL" id="JAATEN010000020">
    <property type="protein sequence ID" value="NJQ03076.1"/>
    <property type="molecule type" value="Genomic_DNA"/>
</dbReference>
<dbReference type="InterPro" id="IPR034193">
    <property type="entry name" value="PCSK9_ProteinaseK-like"/>
</dbReference>
<feature type="active site" description="Charge relay system" evidence="5">
    <location>
        <position position="206"/>
    </location>
</feature>
<feature type="chain" id="PRO_5046875792" evidence="8">
    <location>
        <begin position="40"/>
        <end position="410"/>
    </location>
</feature>
<evidence type="ECO:0000256" key="1">
    <source>
        <dbReference type="ARBA" id="ARBA00011073"/>
    </source>
</evidence>
<feature type="active site" description="Charge relay system" evidence="5">
    <location>
        <position position="356"/>
    </location>
</feature>
<organism evidence="11 12">
    <name type="scientific">Streptomyces zingiberis</name>
    <dbReference type="NCBI Taxonomy" id="2053010"/>
    <lineage>
        <taxon>Bacteria</taxon>
        <taxon>Bacillati</taxon>
        <taxon>Actinomycetota</taxon>
        <taxon>Actinomycetes</taxon>
        <taxon>Kitasatosporales</taxon>
        <taxon>Streptomycetaceae</taxon>
        <taxon>Streptomyces</taxon>
    </lineage>
</organism>
<dbReference type="SUPFAM" id="SSF52743">
    <property type="entry name" value="Subtilisin-like"/>
    <property type="match status" value="1"/>
</dbReference>
<feature type="active site" description="Charge relay system" evidence="5">
    <location>
        <position position="173"/>
    </location>
</feature>
<dbReference type="RefSeq" id="WP_168103700.1">
    <property type="nucleotide sequence ID" value="NZ_JAATEN010000020.1"/>
</dbReference>
<reference evidence="11 12" key="1">
    <citation type="submission" date="2020-03" db="EMBL/GenBank/DDBJ databases">
        <title>WGS of actinomycetes isolated from Thailand.</title>
        <authorList>
            <person name="Thawai C."/>
        </authorList>
    </citation>
    <scope>NUCLEOTIDE SEQUENCE [LARGE SCALE GENOMIC DNA]</scope>
    <source>
        <strain evidence="11 12">PLAI 1-29</strain>
    </source>
</reference>